<protein>
    <recommendedName>
        <fullName evidence="3">Outer membrane protein beta-barrel domain-containing protein</fullName>
    </recommendedName>
</protein>
<evidence type="ECO:0000313" key="2">
    <source>
        <dbReference type="Proteomes" id="UP000679220"/>
    </source>
</evidence>
<dbReference type="RefSeq" id="WP_212192585.1">
    <property type="nucleotide sequence ID" value="NZ_JAGTAR010000034.1"/>
</dbReference>
<comment type="caution">
    <text evidence="1">The sequence shown here is derived from an EMBL/GenBank/DDBJ whole genome shotgun (WGS) entry which is preliminary data.</text>
</comment>
<proteinExistence type="predicted"/>
<organism evidence="1 2">
    <name type="scientific">Carboxylicivirga sediminis</name>
    <dbReference type="NCBI Taxonomy" id="2006564"/>
    <lineage>
        <taxon>Bacteria</taxon>
        <taxon>Pseudomonadati</taxon>
        <taxon>Bacteroidota</taxon>
        <taxon>Bacteroidia</taxon>
        <taxon>Marinilabiliales</taxon>
        <taxon>Marinilabiliaceae</taxon>
        <taxon>Carboxylicivirga</taxon>
    </lineage>
</organism>
<dbReference type="EMBL" id="JAGTAR010000034">
    <property type="protein sequence ID" value="MBR8537560.1"/>
    <property type="molecule type" value="Genomic_DNA"/>
</dbReference>
<gene>
    <name evidence="1" type="ORF">KDU71_18465</name>
</gene>
<dbReference type="Proteomes" id="UP000679220">
    <property type="component" value="Unassembled WGS sequence"/>
</dbReference>
<accession>A0A941FAC2</accession>
<sequence>MQHRFRINSYWNIKGRAIVLSLVLLTVAQGLMGQFSNKDWYISPKISFADYSNRHDWDGYSIQKVPPISLAVEKGLTDYLSAGALMGFSRDKYKNDTLATNVHRYSEFAFGGVANVHFAGWIEKWTNYKVFLGDWDFYAGLSLLMKWNNAREDDVWNEETQQLVSSKSADFNFSVSPLVGVRYFVNDNFCMLLEIGPGNMGFFTTGITFRIPSQYY</sequence>
<keyword evidence="2" id="KW-1185">Reference proteome</keyword>
<evidence type="ECO:0000313" key="1">
    <source>
        <dbReference type="EMBL" id="MBR8537560.1"/>
    </source>
</evidence>
<reference evidence="1" key="1">
    <citation type="journal article" date="2018" name="Int. J. Syst. Evol. Microbiol.">
        <title>Carboxylicivirga sediminis sp. nov., isolated from coastal sediment.</title>
        <authorList>
            <person name="Wang F.Q."/>
            <person name="Ren L.H."/>
            <person name="Zou R.J."/>
            <person name="Sun Y.Z."/>
            <person name="Liu X.J."/>
            <person name="Jiang F."/>
            <person name="Liu L.J."/>
        </authorList>
    </citation>
    <scope>NUCLEOTIDE SEQUENCE</scope>
    <source>
        <strain evidence="1">JR1</strain>
    </source>
</reference>
<name>A0A941FAC2_9BACT</name>
<reference evidence="1" key="2">
    <citation type="submission" date="2021-04" db="EMBL/GenBank/DDBJ databases">
        <authorList>
            <person name="Zhang T."/>
            <person name="Zhang Y."/>
            <person name="Lu D."/>
            <person name="Zuo D."/>
            <person name="Du Z."/>
        </authorList>
    </citation>
    <scope>NUCLEOTIDE SEQUENCE</scope>
    <source>
        <strain evidence="1">JR1</strain>
    </source>
</reference>
<evidence type="ECO:0008006" key="3">
    <source>
        <dbReference type="Google" id="ProtNLM"/>
    </source>
</evidence>
<dbReference type="AlphaFoldDB" id="A0A941FAC2"/>